<name>A0ABV3HFQ3_9ACTN</name>
<protein>
    <recommendedName>
        <fullName evidence="3">DUF4279 domain-containing protein</fullName>
    </recommendedName>
</protein>
<organism evidence="1 2">
    <name type="scientific">Nonomuraea bangladeshensis</name>
    <dbReference type="NCBI Taxonomy" id="404385"/>
    <lineage>
        <taxon>Bacteria</taxon>
        <taxon>Bacillati</taxon>
        <taxon>Actinomycetota</taxon>
        <taxon>Actinomycetes</taxon>
        <taxon>Streptosporangiales</taxon>
        <taxon>Streptosporangiaceae</taxon>
        <taxon>Nonomuraea</taxon>
    </lineage>
</organism>
<evidence type="ECO:0000313" key="2">
    <source>
        <dbReference type="Proteomes" id="UP001552427"/>
    </source>
</evidence>
<comment type="caution">
    <text evidence="1">The sequence shown here is derived from an EMBL/GenBank/DDBJ whole genome shotgun (WGS) entry which is preliminary data.</text>
</comment>
<evidence type="ECO:0008006" key="3">
    <source>
        <dbReference type="Google" id="ProtNLM"/>
    </source>
</evidence>
<reference evidence="1 2" key="1">
    <citation type="submission" date="2024-06" db="EMBL/GenBank/DDBJ databases">
        <title>The Natural Products Discovery Center: Release of the First 8490 Sequenced Strains for Exploring Actinobacteria Biosynthetic Diversity.</title>
        <authorList>
            <person name="Kalkreuter E."/>
            <person name="Kautsar S.A."/>
            <person name="Yang D."/>
            <person name="Bader C.D."/>
            <person name="Teijaro C.N."/>
            <person name="Fluegel L."/>
            <person name="Davis C.M."/>
            <person name="Simpson J.R."/>
            <person name="Lauterbach L."/>
            <person name="Steele A.D."/>
            <person name="Gui C."/>
            <person name="Meng S."/>
            <person name="Li G."/>
            <person name="Viehrig K."/>
            <person name="Ye F."/>
            <person name="Su P."/>
            <person name="Kiefer A.F."/>
            <person name="Nichols A."/>
            <person name="Cepeda A.J."/>
            <person name="Yan W."/>
            <person name="Fan B."/>
            <person name="Jiang Y."/>
            <person name="Adhikari A."/>
            <person name="Zheng C.-J."/>
            <person name="Schuster L."/>
            <person name="Cowan T.M."/>
            <person name="Smanski M.J."/>
            <person name="Chevrette M.G."/>
            <person name="De Carvalho L.P.S."/>
            <person name="Shen B."/>
        </authorList>
    </citation>
    <scope>NUCLEOTIDE SEQUENCE [LARGE SCALE GENOMIC DNA]</scope>
    <source>
        <strain evidence="1 2">NPDC049574</strain>
    </source>
</reference>
<accession>A0ABV3HFQ3</accession>
<gene>
    <name evidence="1" type="ORF">AB0K40_38210</name>
</gene>
<evidence type="ECO:0000313" key="1">
    <source>
        <dbReference type="EMBL" id="MEV4291373.1"/>
    </source>
</evidence>
<dbReference type="EMBL" id="JBFARM010000013">
    <property type="protein sequence ID" value="MEV4291373.1"/>
    <property type="molecule type" value="Genomic_DNA"/>
</dbReference>
<sequence length="133" mass="14234">MKVEHSATLRIMSDVHSPIEISEALGVRPSAVTHTGDWELEASAHGNEASLEELIRAVTDPLLGLADELGSLASQGATIELHLTRDLLGPGVGALCFMLDAPVIKLLGEVGAEAWIDEYDEVEWERNAHTPSA</sequence>
<dbReference type="RefSeq" id="WP_364459777.1">
    <property type="nucleotide sequence ID" value="NZ_JBFARM010000013.1"/>
</dbReference>
<keyword evidence="2" id="KW-1185">Reference proteome</keyword>
<proteinExistence type="predicted"/>
<dbReference type="Proteomes" id="UP001552427">
    <property type="component" value="Unassembled WGS sequence"/>
</dbReference>